<feature type="coiled-coil region" evidence="1">
    <location>
        <begin position="209"/>
        <end position="282"/>
    </location>
</feature>
<feature type="compositionally biased region" description="Basic and acidic residues" evidence="2">
    <location>
        <begin position="712"/>
        <end position="722"/>
    </location>
</feature>
<evidence type="ECO:0000256" key="1">
    <source>
        <dbReference type="SAM" id="Coils"/>
    </source>
</evidence>
<feature type="compositionally biased region" description="Acidic residues" evidence="2">
    <location>
        <begin position="793"/>
        <end position="809"/>
    </location>
</feature>
<feature type="region of interest" description="Disordered" evidence="2">
    <location>
        <begin position="696"/>
        <end position="726"/>
    </location>
</feature>
<name>A0ABD2N8M4_9CUCU</name>
<evidence type="ECO:0000313" key="4">
    <source>
        <dbReference type="Proteomes" id="UP001516400"/>
    </source>
</evidence>
<evidence type="ECO:0000256" key="2">
    <source>
        <dbReference type="SAM" id="MobiDB-lite"/>
    </source>
</evidence>
<feature type="coiled-coil region" evidence="1">
    <location>
        <begin position="531"/>
        <end position="565"/>
    </location>
</feature>
<feature type="compositionally biased region" description="Polar residues" evidence="2">
    <location>
        <begin position="780"/>
        <end position="790"/>
    </location>
</feature>
<feature type="region of interest" description="Disordered" evidence="2">
    <location>
        <begin position="591"/>
        <end position="617"/>
    </location>
</feature>
<evidence type="ECO:0000313" key="3">
    <source>
        <dbReference type="EMBL" id="KAL3274927.1"/>
    </source>
</evidence>
<proteinExistence type="predicted"/>
<feature type="region of interest" description="Disordered" evidence="2">
    <location>
        <begin position="780"/>
        <end position="809"/>
    </location>
</feature>
<organism evidence="3 4">
    <name type="scientific">Cryptolaemus montrouzieri</name>
    <dbReference type="NCBI Taxonomy" id="559131"/>
    <lineage>
        <taxon>Eukaryota</taxon>
        <taxon>Metazoa</taxon>
        <taxon>Ecdysozoa</taxon>
        <taxon>Arthropoda</taxon>
        <taxon>Hexapoda</taxon>
        <taxon>Insecta</taxon>
        <taxon>Pterygota</taxon>
        <taxon>Neoptera</taxon>
        <taxon>Endopterygota</taxon>
        <taxon>Coleoptera</taxon>
        <taxon>Polyphaga</taxon>
        <taxon>Cucujiformia</taxon>
        <taxon>Coccinelloidea</taxon>
        <taxon>Coccinellidae</taxon>
        <taxon>Scymninae</taxon>
        <taxon>Scymnini</taxon>
        <taxon>Cryptolaemus</taxon>
    </lineage>
</organism>
<feature type="coiled-coil region" evidence="1">
    <location>
        <begin position="727"/>
        <end position="761"/>
    </location>
</feature>
<sequence>MGNVPSNLSINESEDIWWSNGEKRLNVLPPKPENSNENASTFENFVEEFDRKREKRKMILEEKRKEIQDMRYELQILRKENERMRNTPFLQDSQYNKQIEFLQKQNQSLMKEITLFKEKEESMNILLDKNKELRISVSEMQDEIQKLNSCVLDFEQEKNDYRTHVIALKDVIKVSKELLLIRENELEGLKTKMKTIEAAFNEREASLMSNDLRKEYERQLANIRTLRELYEERSRTYGRETALLRSSLADKDKEIEENAQKMSDLQERIENLEKSNSDKYDSIKTLESSLGLAKAEGRQYQAELTVINQLFSHILLAFNNSPDLDLDKLLKQLEDNHDLLKDIVSNEISSEVSSALPKVLLDLVDKISSETDQIALEMDNSPDKKLSTISEGKESSTVALHNLNSPAEIAENLPKVWRILIELLSHQSADIPDHDNSEEEEENKCFKTIVTPKGPSLVLSVSKTFFRLKELIIEKKTLEKHMNNLKQLNSHLETRLQDQEKRFEIVSSELSKTWTFVGRLQKEHRLLHTQEQILRYELAQKRKLLKELKQELEYSREKWQEAREKNSKTEREWLILRKEFASRKNAIDIKDGNNSVESGYSDERGSSSDEEPGYETDISECNLKVDENCEDERNEDIIEKKPVENTIMINDQPGDDSTSNQGIQTLETTELRDSTRESCSILNVIQNELTVISAELPTDISNTTDSQSVPNEPRENQEERSHLCSTSKTLEERLAARDERLRNLEGQCRALVTQVANTSQRSEAICSKLEDLHEIYGERSTNVSASSDAIDSNIEEVQEETNDGADDSS</sequence>
<feature type="compositionally biased region" description="Acidic residues" evidence="2">
    <location>
        <begin position="608"/>
        <end position="617"/>
    </location>
</feature>
<feature type="coiled-coil region" evidence="1">
    <location>
        <begin position="60"/>
        <end position="157"/>
    </location>
</feature>
<dbReference type="Proteomes" id="UP001516400">
    <property type="component" value="Unassembled WGS sequence"/>
</dbReference>
<feature type="coiled-coil region" evidence="1">
    <location>
        <begin position="468"/>
        <end position="502"/>
    </location>
</feature>
<comment type="caution">
    <text evidence="3">The sequence shown here is derived from an EMBL/GenBank/DDBJ whole genome shotgun (WGS) entry which is preliminary data.</text>
</comment>
<protein>
    <submittedName>
        <fullName evidence="3">Uncharacterized protein</fullName>
    </submittedName>
</protein>
<reference evidence="3 4" key="1">
    <citation type="journal article" date="2021" name="BMC Biol.">
        <title>Horizontally acquired antibacterial genes associated with adaptive radiation of ladybird beetles.</title>
        <authorList>
            <person name="Li H.S."/>
            <person name="Tang X.F."/>
            <person name="Huang Y.H."/>
            <person name="Xu Z.Y."/>
            <person name="Chen M.L."/>
            <person name="Du X.Y."/>
            <person name="Qiu B.Y."/>
            <person name="Chen P.T."/>
            <person name="Zhang W."/>
            <person name="Slipinski A."/>
            <person name="Escalona H.E."/>
            <person name="Waterhouse R.M."/>
            <person name="Zwick A."/>
            <person name="Pang H."/>
        </authorList>
    </citation>
    <scope>NUCLEOTIDE SEQUENCE [LARGE SCALE GENOMIC DNA]</scope>
    <source>
        <strain evidence="3">SYSU2018</strain>
    </source>
</reference>
<keyword evidence="4" id="KW-1185">Reference proteome</keyword>
<gene>
    <name evidence="3" type="ORF">HHI36_019705</name>
</gene>
<dbReference type="EMBL" id="JABFTP020000083">
    <property type="protein sequence ID" value="KAL3274927.1"/>
    <property type="molecule type" value="Genomic_DNA"/>
</dbReference>
<accession>A0ABD2N8M4</accession>
<dbReference type="AlphaFoldDB" id="A0ABD2N8M4"/>
<keyword evidence="1" id="KW-0175">Coiled coil</keyword>
<feature type="compositionally biased region" description="Polar residues" evidence="2">
    <location>
        <begin position="699"/>
        <end position="710"/>
    </location>
</feature>